<reference evidence="3" key="1">
    <citation type="submission" date="2016-10" db="EMBL/GenBank/DDBJ databases">
        <authorList>
            <person name="Varghese N."/>
            <person name="Submissions S."/>
        </authorList>
    </citation>
    <scope>NUCLEOTIDE SEQUENCE [LARGE SCALE GENOMIC DNA]</scope>
    <source>
        <strain evidence="3">JCM 21621</strain>
    </source>
</reference>
<name>A0A1G9ZAA2_9PSED</name>
<gene>
    <name evidence="2" type="ORF">SAMN05216193_101417</name>
</gene>
<organism evidence="2 3">
    <name type="scientific">Pseudomonas jinjuensis</name>
    <dbReference type="NCBI Taxonomy" id="198616"/>
    <lineage>
        <taxon>Bacteria</taxon>
        <taxon>Pseudomonadati</taxon>
        <taxon>Pseudomonadota</taxon>
        <taxon>Gammaproteobacteria</taxon>
        <taxon>Pseudomonadales</taxon>
        <taxon>Pseudomonadaceae</taxon>
        <taxon>Pseudomonas</taxon>
    </lineage>
</organism>
<protein>
    <submittedName>
        <fullName evidence="2">Uncharacterized protein</fullName>
    </submittedName>
</protein>
<evidence type="ECO:0000313" key="3">
    <source>
        <dbReference type="Proteomes" id="UP000242957"/>
    </source>
</evidence>
<feature type="region of interest" description="Disordered" evidence="1">
    <location>
        <begin position="16"/>
        <end position="37"/>
    </location>
</feature>
<evidence type="ECO:0000256" key="1">
    <source>
        <dbReference type="SAM" id="MobiDB-lite"/>
    </source>
</evidence>
<keyword evidence="3" id="KW-1185">Reference proteome</keyword>
<accession>A0A1G9ZAA2</accession>
<dbReference type="Proteomes" id="UP000242957">
    <property type="component" value="Unassembled WGS sequence"/>
</dbReference>
<sequence>MPATNIGVVSFAGMARSYKSPSSPPMRGSNKPPRRMG</sequence>
<evidence type="ECO:0000313" key="2">
    <source>
        <dbReference type="EMBL" id="SDN18017.1"/>
    </source>
</evidence>
<dbReference type="AlphaFoldDB" id="A0A1G9ZAA2"/>
<dbReference type="EMBL" id="FNIJ01000001">
    <property type="protein sequence ID" value="SDN18017.1"/>
    <property type="molecule type" value="Genomic_DNA"/>
</dbReference>
<proteinExistence type="predicted"/>